<accession>A0A6M3MGR2</accession>
<gene>
    <name evidence="1" type="ORF">MM171A00331_0008</name>
    <name evidence="2" type="ORF">MM171B00210_0026</name>
</gene>
<reference evidence="2" key="1">
    <citation type="submission" date="2020-03" db="EMBL/GenBank/DDBJ databases">
        <title>The deep terrestrial virosphere.</title>
        <authorList>
            <person name="Holmfeldt K."/>
            <person name="Nilsson E."/>
            <person name="Simone D."/>
            <person name="Lopez-Fernandez M."/>
            <person name="Wu X."/>
            <person name="de Brujin I."/>
            <person name="Lundin D."/>
            <person name="Andersson A."/>
            <person name="Bertilsson S."/>
            <person name="Dopson M."/>
        </authorList>
    </citation>
    <scope>NUCLEOTIDE SEQUENCE</scope>
    <source>
        <strain evidence="1">MM171A00331</strain>
        <strain evidence="2">MM171B00210</strain>
    </source>
</reference>
<proteinExistence type="predicted"/>
<protein>
    <submittedName>
        <fullName evidence="2">Uncharacterized protein</fullName>
    </submittedName>
</protein>
<evidence type="ECO:0000313" key="2">
    <source>
        <dbReference type="EMBL" id="QJB04715.1"/>
    </source>
</evidence>
<evidence type="ECO:0000313" key="1">
    <source>
        <dbReference type="EMBL" id="QJB00591.1"/>
    </source>
</evidence>
<dbReference type="EMBL" id="MT143697">
    <property type="protein sequence ID" value="QJB00591.1"/>
    <property type="molecule type" value="Genomic_DNA"/>
</dbReference>
<sequence length="66" mass="7474">MVDLMEFREKVACPSCGAGGKETHEKMFVGTEWVIRLHVEDGEVTSAQCKNCYHEGKIDEFLIPDE</sequence>
<name>A0A6M3MGR2_9ZZZZ</name>
<dbReference type="AlphaFoldDB" id="A0A6M3MGR2"/>
<organism evidence="2">
    <name type="scientific">viral metagenome</name>
    <dbReference type="NCBI Taxonomy" id="1070528"/>
    <lineage>
        <taxon>unclassified sequences</taxon>
        <taxon>metagenomes</taxon>
        <taxon>organismal metagenomes</taxon>
    </lineage>
</organism>
<dbReference type="EMBL" id="MT143889">
    <property type="protein sequence ID" value="QJB04715.1"/>
    <property type="molecule type" value="Genomic_DNA"/>
</dbReference>